<dbReference type="AlphaFoldDB" id="A0A9W3L020"/>
<proteinExistence type="predicted"/>
<geneLocation type="plasmid" evidence="1 2">
    <name>pBb</name>
</geneLocation>
<sequence length="83" mass="9425">MRDKEKRSKQVVDTPSTQLQFENLANVHKTYESEQKVNHGNIYIFNKGQGGGVQKKEQVVGLDESIFVGTIQPIDFKTLEDTN</sequence>
<organism evidence="1 2">
    <name type="scientific">Bacillus bombysepticus str. Wang</name>
    <dbReference type="NCBI Taxonomy" id="1330043"/>
    <lineage>
        <taxon>Bacteria</taxon>
        <taxon>Bacillati</taxon>
        <taxon>Bacillota</taxon>
        <taxon>Bacilli</taxon>
        <taxon>Bacillales</taxon>
        <taxon>Bacillaceae</taxon>
        <taxon>Bacillus</taxon>
        <taxon>Bacillus cereus group</taxon>
    </lineage>
</organism>
<dbReference type="EMBL" id="CP007513">
    <property type="protein sequence ID" value="AHX21997.1"/>
    <property type="molecule type" value="Genomic_DNA"/>
</dbReference>
<keyword evidence="2" id="KW-1185">Reference proteome</keyword>
<dbReference type="RefSeq" id="WP_050043506.1">
    <property type="nucleotide sequence ID" value="NZ_CP007513.1"/>
</dbReference>
<reference evidence="2" key="1">
    <citation type="submission" date="2014-03" db="EMBL/GenBank/DDBJ databases">
        <title>The Complete Genome Sequence of Bacillus bombyseptieus.</title>
        <authorList>
            <person name="Cheng T."/>
            <person name="Lin P."/>
            <person name="Jin S."/>
            <person name="Wu Y."/>
            <person name="Fu B."/>
            <person name="Long R."/>
            <person name="Liu D."/>
            <person name="Guo Y."/>
            <person name="Peng L."/>
            <person name="Xia Q."/>
        </authorList>
    </citation>
    <scope>NUCLEOTIDE SEQUENCE [LARGE SCALE GENOMIC DNA]</scope>
    <source>
        <strain evidence="2">wang</strain>
        <plasmid evidence="2">pBb</plasmid>
    </source>
</reference>
<keyword evidence="1" id="KW-0614">Plasmid</keyword>
<dbReference type="Proteomes" id="UP000031778">
    <property type="component" value="Plasmid pBb"/>
</dbReference>
<accession>A0A9W3L020</accession>
<gene>
    <name evidence="1" type="ORF">CY96_29910</name>
</gene>
<protein>
    <submittedName>
        <fullName evidence="1">Uncharacterized protein</fullName>
    </submittedName>
</protein>
<dbReference type="KEGG" id="bby:CY96_29910"/>
<evidence type="ECO:0000313" key="2">
    <source>
        <dbReference type="Proteomes" id="UP000031778"/>
    </source>
</evidence>
<evidence type="ECO:0000313" key="1">
    <source>
        <dbReference type="EMBL" id="AHX21997.1"/>
    </source>
</evidence>
<name>A0A9W3L020_9BACI</name>